<dbReference type="InterPro" id="IPR011399">
    <property type="entry name" value="NosR"/>
</dbReference>
<keyword evidence="3 4" id="KW-0472">Membrane</keyword>
<protein>
    <submittedName>
        <fullName evidence="6">Nitrous oxide reductase maturation protein NosR</fullName>
    </submittedName>
</protein>
<evidence type="ECO:0000259" key="5">
    <source>
        <dbReference type="SMART" id="SM00900"/>
    </source>
</evidence>
<dbReference type="InterPro" id="IPR052378">
    <property type="entry name" value="NosR_regulator"/>
</dbReference>
<feature type="transmembrane region" description="Helical" evidence="4">
    <location>
        <begin position="551"/>
        <end position="569"/>
    </location>
</feature>
<feature type="transmembrane region" description="Helical" evidence="4">
    <location>
        <begin position="451"/>
        <end position="477"/>
    </location>
</feature>
<dbReference type="InterPro" id="IPR007329">
    <property type="entry name" value="FMN-bd"/>
</dbReference>
<dbReference type="EMBL" id="UOFZ01000084">
    <property type="protein sequence ID" value="VAX13013.1"/>
    <property type="molecule type" value="Genomic_DNA"/>
</dbReference>
<name>A0A3B1BLH6_9ZZZZ</name>
<gene>
    <name evidence="6" type="ORF">MNBD_GAMMA24-2814</name>
</gene>
<sequence length="715" mass="81339">MKQFYRYIFSLVLLFLFSLTNVMAVNIDIKVDKKALYARYFPTADSFKAAAKKPKIVSAYKGDKLLGYIFQTGELAPIPAYSGKPIDILMGLNLKGVMTGAKVTEHHEPILLVGIPESSLDTFARQYVGKSVTDRIKVGSGNKKGYVNIDAITGATVSSMVINQTISRASRKVAISKGIIKDSAAQTMRAEILMDKFKKEDWPSLVGDGSVRELHLTVADVDKAFVGTKGEGVKDIGCYGDEAEKNCNEFIDLYYTLLTVPTIGRNLLGDSQYKWLMGELKPGDYAIALMANGLFSFRGNGFVRGGIFDRVQLQQNGNIITFRDLDYFRLNDVYAKKMPDFSEMAIFIIRAGNQFDPGSSWQLELLVRRQTGPLHSVFTSFFADYQLPEKYFTRPAPPPEAEEVPLWVTVWLQRKVEIIILLVALAILTIVLLFQDILVKRPVFLERFRTGFTLFAIFFIGYYTLAQLSIVNVLTFVQALMHEFRWQTFLIDPLIFIIWAYVAMSLLLWGRGIFCGWLCPYGGMQELINKIARHFNVRQWEFPDAVHERMWALKYMILLGLFAVSLQSLSQAERLAEIEPFKTAITLHFVRDWGYVLYAAGLLLISIVNRKFYCKYLCPLGAALVIPGKWQLFNWLKRRKECGKPCQICANECEIRAIDKNGVINTNECHYCLDCQITYFDEHKCPPLIKKRKRKEKANVVLSKDIKKRLAETKA</sequence>
<keyword evidence="4" id="KW-1133">Transmembrane helix</keyword>
<proteinExistence type="predicted"/>
<keyword evidence="4" id="KW-0812">Transmembrane</keyword>
<feature type="transmembrane region" description="Helical" evidence="4">
    <location>
        <begin position="489"/>
        <end position="509"/>
    </location>
</feature>
<dbReference type="InterPro" id="IPR017896">
    <property type="entry name" value="4Fe4S_Fe-S-bd"/>
</dbReference>
<feature type="transmembrane region" description="Helical" evidence="4">
    <location>
        <begin position="589"/>
        <end position="608"/>
    </location>
</feature>
<evidence type="ECO:0000256" key="1">
    <source>
        <dbReference type="ARBA" id="ARBA00004236"/>
    </source>
</evidence>
<dbReference type="PIRSF" id="PIRSF036354">
    <property type="entry name" value="NosR"/>
    <property type="match status" value="1"/>
</dbReference>
<dbReference type="NCBIfam" id="NF046105">
    <property type="entry name" value="TransRegNosR"/>
    <property type="match status" value="1"/>
</dbReference>
<dbReference type="SUPFAM" id="SSF54862">
    <property type="entry name" value="4Fe-4S ferredoxins"/>
    <property type="match status" value="1"/>
</dbReference>
<feature type="transmembrane region" description="Helical" evidence="4">
    <location>
        <begin position="418"/>
        <end position="439"/>
    </location>
</feature>
<evidence type="ECO:0000313" key="6">
    <source>
        <dbReference type="EMBL" id="VAX13013.1"/>
    </source>
</evidence>
<dbReference type="Pfam" id="PF12801">
    <property type="entry name" value="Fer4_5"/>
    <property type="match status" value="2"/>
</dbReference>
<keyword evidence="2" id="KW-1003">Cell membrane</keyword>
<dbReference type="PANTHER" id="PTHR30224">
    <property type="entry name" value="ELECTRON TRANSPORT PROTEIN"/>
    <property type="match status" value="1"/>
</dbReference>
<feature type="domain" description="FMN-binding" evidence="5">
    <location>
        <begin position="80"/>
        <end position="173"/>
    </location>
</feature>
<evidence type="ECO:0000256" key="2">
    <source>
        <dbReference type="ARBA" id="ARBA00022475"/>
    </source>
</evidence>
<dbReference type="Pfam" id="PF04205">
    <property type="entry name" value="FMN_bind"/>
    <property type="match status" value="1"/>
</dbReference>
<dbReference type="GO" id="GO:0045893">
    <property type="term" value="P:positive regulation of DNA-templated transcription"/>
    <property type="evidence" value="ECO:0007669"/>
    <property type="project" value="InterPro"/>
</dbReference>
<dbReference type="SMART" id="SM00900">
    <property type="entry name" value="FMN_bind"/>
    <property type="match status" value="1"/>
</dbReference>
<accession>A0A3B1BLH6</accession>
<dbReference type="PANTHER" id="PTHR30224:SF4">
    <property type="entry name" value="ELECTRON TRANSPORT PROTEIN YCCM-RELATED"/>
    <property type="match status" value="1"/>
</dbReference>
<dbReference type="AlphaFoldDB" id="A0A3B1BLH6"/>
<comment type="subcellular location">
    <subcellularLocation>
        <location evidence="1">Cell membrane</location>
    </subcellularLocation>
</comment>
<dbReference type="GO" id="GO:0003677">
    <property type="term" value="F:DNA binding"/>
    <property type="evidence" value="ECO:0007669"/>
    <property type="project" value="InterPro"/>
</dbReference>
<organism evidence="6">
    <name type="scientific">hydrothermal vent metagenome</name>
    <dbReference type="NCBI Taxonomy" id="652676"/>
    <lineage>
        <taxon>unclassified sequences</taxon>
        <taxon>metagenomes</taxon>
        <taxon>ecological metagenomes</taxon>
    </lineage>
</organism>
<dbReference type="GO" id="GO:0010181">
    <property type="term" value="F:FMN binding"/>
    <property type="evidence" value="ECO:0007669"/>
    <property type="project" value="InterPro"/>
</dbReference>
<evidence type="ECO:0000256" key="4">
    <source>
        <dbReference type="SAM" id="Phobius"/>
    </source>
</evidence>
<reference evidence="6" key="1">
    <citation type="submission" date="2018-06" db="EMBL/GenBank/DDBJ databases">
        <authorList>
            <person name="Zhirakovskaya E."/>
        </authorList>
    </citation>
    <scope>NUCLEOTIDE SEQUENCE</scope>
</reference>
<evidence type="ECO:0000256" key="3">
    <source>
        <dbReference type="ARBA" id="ARBA00023136"/>
    </source>
</evidence>
<dbReference type="GO" id="GO:0005886">
    <property type="term" value="C:plasma membrane"/>
    <property type="evidence" value="ECO:0007669"/>
    <property type="project" value="UniProtKB-SubCell"/>
</dbReference>